<dbReference type="HOGENOM" id="CLU_1725118_0_0_1"/>
<dbReference type="PANTHER" id="PTHR36766:SF40">
    <property type="entry name" value="DISEASE RESISTANCE PROTEIN RGA3"/>
    <property type="match status" value="1"/>
</dbReference>
<dbReference type="InterPro" id="IPR027417">
    <property type="entry name" value="P-loop_NTPase"/>
</dbReference>
<dbReference type="SUPFAM" id="SSF52540">
    <property type="entry name" value="P-loop containing nucleoside triphosphate hydrolases"/>
    <property type="match status" value="1"/>
</dbReference>
<dbReference type="eggNOG" id="KOG4210">
    <property type="taxonomic scope" value="Eukaryota"/>
</dbReference>
<accession>J3N8G6</accession>
<dbReference type="Gene3D" id="1.10.8.430">
    <property type="entry name" value="Helical domain of apoptotic protease-activating factors"/>
    <property type="match status" value="1"/>
</dbReference>
<dbReference type="InterPro" id="IPR042197">
    <property type="entry name" value="Apaf_helical"/>
</dbReference>
<evidence type="ECO:0000313" key="1">
    <source>
        <dbReference type="EnsemblPlants" id="OB11G21020.1"/>
    </source>
</evidence>
<protein>
    <submittedName>
        <fullName evidence="1">Uncharacterized protein</fullName>
    </submittedName>
</protein>
<reference evidence="1" key="1">
    <citation type="journal article" date="2013" name="Nat. Commun.">
        <title>Whole-genome sequencing of Oryza brachyantha reveals mechanisms underlying Oryza genome evolution.</title>
        <authorList>
            <person name="Chen J."/>
            <person name="Huang Q."/>
            <person name="Gao D."/>
            <person name="Wang J."/>
            <person name="Lang Y."/>
            <person name="Liu T."/>
            <person name="Li B."/>
            <person name="Bai Z."/>
            <person name="Luis Goicoechea J."/>
            <person name="Liang C."/>
            <person name="Chen C."/>
            <person name="Zhang W."/>
            <person name="Sun S."/>
            <person name="Liao Y."/>
            <person name="Zhang X."/>
            <person name="Yang L."/>
            <person name="Song C."/>
            <person name="Wang M."/>
            <person name="Shi J."/>
            <person name="Liu G."/>
            <person name="Liu J."/>
            <person name="Zhou H."/>
            <person name="Zhou W."/>
            <person name="Yu Q."/>
            <person name="An N."/>
            <person name="Chen Y."/>
            <person name="Cai Q."/>
            <person name="Wang B."/>
            <person name="Liu B."/>
            <person name="Min J."/>
            <person name="Huang Y."/>
            <person name="Wu H."/>
            <person name="Li Z."/>
            <person name="Zhang Y."/>
            <person name="Yin Y."/>
            <person name="Song W."/>
            <person name="Jiang J."/>
            <person name="Jackson S.A."/>
            <person name="Wing R.A."/>
            <person name="Wang J."/>
            <person name="Chen M."/>
        </authorList>
    </citation>
    <scope>NUCLEOTIDE SEQUENCE [LARGE SCALE GENOMIC DNA]</scope>
    <source>
        <strain evidence="1">cv. IRGC 101232</strain>
    </source>
</reference>
<keyword evidence="2" id="KW-1185">Reference proteome</keyword>
<dbReference type="Gramene" id="OB11G21020.1">
    <property type="protein sequence ID" value="OB11G21020.1"/>
    <property type="gene ID" value="OB11G21020"/>
</dbReference>
<evidence type="ECO:0000313" key="2">
    <source>
        <dbReference type="Proteomes" id="UP000006038"/>
    </source>
</evidence>
<dbReference type="EnsemblPlants" id="OB11G21020.1">
    <property type="protein sequence ID" value="OB11G21020.1"/>
    <property type="gene ID" value="OB11G21020"/>
</dbReference>
<proteinExistence type="predicted"/>
<dbReference type="Proteomes" id="UP000006038">
    <property type="component" value="Chromosome 11"/>
</dbReference>
<name>J3N8G6_ORYBR</name>
<dbReference type="GO" id="GO:0043531">
    <property type="term" value="F:ADP binding"/>
    <property type="evidence" value="ECO:0007669"/>
    <property type="project" value="InterPro"/>
</dbReference>
<organism evidence="1">
    <name type="scientific">Oryza brachyantha</name>
    <name type="common">malo sina</name>
    <dbReference type="NCBI Taxonomy" id="4533"/>
    <lineage>
        <taxon>Eukaryota</taxon>
        <taxon>Viridiplantae</taxon>
        <taxon>Streptophyta</taxon>
        <taxon>Embryophyta</taxon>
        <taxon>Tracheophyta</taxon>
        <taxon>Spermatophyta</taxon>
        <taxon>Magnoliopsida</taxon>
        <taxon>Liliopsida</taxon>
        <taxon>Poales</taxon>
        <taxon>Poaceae</taxon>
        <taxon>BOP clade</taxon>
        <taxon>Oryzoideae</taxon>
        <taxon>Oryzeae</taxon>
        <taxon>Oryzinae</taxon>
        <taxon>Oryza</taxon>
    </lineage>
</organism>
<sequence length="152" mass="17110">MIGTVDTFEISGLDEKQFWQFFKACVFGNENYEGHPSLQSIGQQIAAALKGCPLAARSVGALLNRNVSYEHWRTVQDKWKSLQIKDDDITRPTSMHFTLCARVDGVSPERDPSAATDLRLLLAARDGRPDEAQRRYDYAQGSHHDLDLDDVD</sequence>
<dbReference type="PANTHER" id="PTHR36766">
    <property type="entry name" value="PLANT BROAD-SPECTRUM MILDEW RESISTANCE PROTEIN RPW8"/>
    <property type="match status" value="1"/>
</dbReference>
<dbReference type="AlphaFoldDB" id="J3N8G6"/>
<reference evidence="1" key="2">
    <citation type="submission" date="2013-04" db="UniProtKB">
        <authorList>
            <consortium name="EnsemblPlants"/>
        </authorList>
    </citation>
    <scope>IDENTIFICATION</scope>
</reference>